<keyword evidence="3" id="KW-1185">Reference proteome</keyword>
<feature type="compositionally biased region" description="Polar residues" evidence="1">
    <location>
        <begin position="286"/>
        <end position="296"/>
    </location>
</feature>
<name>A0AB34FTG1_9HYPO</name>
<evidence type="ECO:0000256" key="1">
    <source>
        <dbReference type="SAM" id="MobiDB-lite"/>
    </source>
</evidence>
<reference evidence="2" key="1">
    <citation type="submission" date="2023-01" db="EMBL/GenBank/DDBJ databases">
        <title>The growth and conidiation of Purpureocillium lavendulum are regulated by nitrogen source and histone H3K14 acetylation.</title>
        <authorList>
            <person name="Tang P."/>
            <person name="Han J."/>
            <person name="Zhang C."/>
            <person name="Tang P."/>
            <person name="Qi F."/>
            <person name="Zhang K."/>
            <person name="Liang L."/>
        </authorList>
    </citation>
    <scope>NUCLEOTIDE SEQUENCE</scope>
    <source>
        <strain evidence="2">YMF1.00683</strain>
    </source>
</reference>
<dbReference type="AlphaFoldDB" id="A0AB34FTG1"/>
<feature type="region of interest" description="Disordered" evidence="1">
    <location>
        <begin position="1"/>
        <end position="58"/>
    </location>
</feature>
<feature type="region of interest" description="Disordered" evidence="1">
    <location>
        <begin position="283"/>
        <end position="315"/>
    </location>
</feature>
<gene>
    <name evidence="2" type="ORF">O9K51_03745</name>
</gene>
<feature type="compositionally biased region" description="Basic and acidic residues" evidence="1">
    <location>
        <begin position="20"/>
        <end position="38"/>
    </location>
</feature>
<protein>
    <submittedName>
        <fullName evidence="2">Serglycin domain-containing protein</fullName>
    </submittedName>
</protein>
<proteinExistence type="predicted"/>
<sequence>MDFPRKRPSHNVEVPLTKENLADARPESKKAAVRRAVDDVATTLTHSTEPNDAQNSSGSKWAVEVLIRKHRMRSYPAWQFEEQCRREHVRILKARYEQSGRRGFEAPDDMWAAAEESVKSRWVRQGIWRTEWDLVETPSGPWSHELSRAGIRRFESCGAAHTAAGTDLTLTLKDSSQLEQPGPAARVVAERQHPDDAYTEPSRPFAQFMAQVSQLEASWIEDGLPGASDRHVEARDAVRRDWVSQGVWRRIWGEMPGLAWKHEHPLTEILAEDMPWYDLGLDWPGQDSSPPTSLEYESSLEFHGEGDCNVDGASD</sequence>
<dbReference type="Proteomes" id="UP001163105">
    <property type="component" value="Unassembled WGS sequence"/>
</dbReference>
<feature type="compositionally biased region" description="Polar residues" evidence="1">
    <location>
        <begin position="42"/>
        <end position="58"/>
    </location>
</feature>
<evidence type="ECO:0000313" key="3">
    <source>
        <dbReference type="Proteomes" id="UP001163105"/>
    </source>
</evidence>
<dbReference type="EMBL" id="JAQHRD010000003">
    <property type="protein sequence ID" value="KAJ6442570.1"/>
    <property type="molecule type" value="Genomic_DNA"/>
</dbReference>
<organism evidence="2 3">
    <name type="scientific">Purpureocillium lavendulum</name>
    <dbReference type="NCBI Taxonomy" id="1247861"/>
    <lineage>
        <taxon>Eukaryota</taxon>
        <taxon>Fungi</taxon>
        <taxon>Dikarya</taxon>
        <taxon>Ascomycota</taxon>
        <taxon>Pezizomycotina</taxon>
        <taxon>Sordariomycetes</taxon>
        <taxon>Hypocreomycetidae</taxon>
        <taxon>Hypocreales</taxon>
        <taxon>Ophiocordycipitaceae</taxon>
        <taxon>Purpureocillium</taxon>
    </lineage>
</organism>
<comment type="caution">
    <text evidence="2">The sequence shown here is derived from an EMBL/GenBank/DDBJ whole genome shotgun (WGS) entry which is preliminary data.</text>
</comment>
<evidence type="ECO:0000313" key="2">
    <source>
        <dbReference type="EMBL" id="KAJ6442570.1"/>
    </source>
</evidence>
<accession>A0AB34FTG1</accession>